<dbReference type="Proteomes" id="UP001219568">
    <property type="component" value="Unassembled WGS sequence"/>
</dbReference>
<sequence>MQNFRHVRLTPGAQTGPLISLYRHLRDLVLSGNQTKLFQTRSEGLATQTKGSTNNGTEAPNADLSRDGSKTQEESPKPSPAAAGITKGHEKYYSLKAHRQGPNTESGELNPDVESKQVKDHNKATANRYEKR</sequence>
<evidence type="ECO:0000313" key="2">
    <source>
        <dbReference type="EMBL" id="KAJ6038311.1"/>
    </source>
</evidence>
<accession>A0AAD6N7B2</accession>
<comment type="caution">
    <text evidence="2">The sequence shown here is derived from an EMBL/GenBank/DDBJ whole genome shotgun (WGS) entry which is preliminary data.</text>
</comment>
<dbReference type="AlphaFoldDB" id="A0AAD6N7B2"/>
<evidence type="ECO:0000313" key="3">
    <source>
        <dbReference type="Proteomes" id="UP001219568"/>
    </source>
</evidence>
<feature type="region of interest" description="Disordered" evidence="1">
    <location>
        <begin position="38"/>
        <end position="132"/>
    </location>
</feature>
<name>A0AAD6N7B2_PENCN</name>
<proteinExistence type="predicted"/>
<gene>
    <name evidence="2" type="ORF">N7460_008082</name>
</gene>
<feature type="compositionally biased region" description="Basic and acidic residues" evidence="1">
    <location>
        <begin position="64"/>
        <end position="76"/>
    </location>
</feature>
<reference evidence="2" key="2">
    <citation type="submission" date="2023-01" db="EMBL/GenBank/DDBJ databases">
        <authorList>
            <person name="Petersen C."/>
        </authorList>
    </citation>
    <scope>NUCLEOTIDE SEQUENCE</scope>
    <source>
        <strain evidence="2">IBT 15450</strain>
    </source>
</reference>
<organism evidence="2 3">
    <name type="scientific">Penicillium canescens</name>
    <dbReference type="NCBI Taxonomy" id="5083"/>
    <lineage>
        <taxon>Eukaryota</taxon>
        <taxon>Fungi</taxon>
        <taxon>Dikarya</taxon>
        <taxon>Ascomycota</taxon>
        <taxon>Pezizomycotina</taxon>
        <taxon>Eurotiomycetes</taxon>
        <taxon>Eurotiomycetidae</taxon>
        <taxon>Eurotiales</taxon>
        <taxon>Aspergillaceae</taxon>
        <taxon>Penicillium</taxon>
    </lineage>
</organism>
<dbReference type="EMBL" id="JAQJZL010000009">
    <property type="protein sequence ID" value="KAJ6038311.1"/>
    <property type="molecule type" value="Genomic_DNA"/>
</dbReference>
<evidence type="ECO:0000256" key="1">
    <source>
        <dbReference type="SAM" id="MobiDB-lite"/>
    </source>
</evidence>
<reference evidence="2" key="1">
    <citation type="journal article" date="2023" name="IMA Fungus">
        <title>Comparative genomic study of the Penicillium genus elucidates a diverse pangenome and 15 lateral gene transfer events.</title>
        <authorList>
            <person name="Petersen C."/>
            <person name="Sorensen T."/>
            <person name="Nielsen M.R."/>
            <person name="Sondergaard T.E."/>
            <person name="Sorensen J.L."/>
            <person name="Fitzpatrick D.A."/>
            <person name="Frisvad J.C."/>
            <person name="Nielsen K.L."/>
        </authorList>
    </citation>
    <scope>NUCLEOTIDE SEQUENCE</scope>
    <source>
        <strain evidence="2">IBT 15450</strain>
    </source>
</reference>
<feature type="compositionally biased region" description="Basic and acidic residues" evidence="1">
    <location>
        <begin position="113"/>
        <end position="132"/>
    </location>
</feature>
<feature type="compositionally biased region" description="Polar residues" evidence="1">
    <location>
        <begin position="38"/>
        <end position="58"/>
    </location>
</feature>
<keyword evidence="3" id="KW-1185">Reference proteome</keyword>
<protein>
    <submittedName>
        <fullName evidence="2">Uncharacterized protein</fullName>
    </submittedName>
</protein>